<organism evidence="2 3">
    <name type="scientific">Sinanodonta woodiana</name>
    <name type="common">Chinese pond mussel</name>
    <name type="synonym">Anodonta woodiana</name>
    <dbReference type="NCBI Taxonomy" id="1069815"/>
    <lineage>
        <taxon>Eukaryota</taxon>
        <taxon>Metazoa</taxon>
        <taxon>Spiralia</taxon>
        <taxon>Lophotrochozoa</taxon>
        <taxon>Mollusca</taxon>
        <taxon>Bivalvia</taxon>
        <taxon>Autobranchia</taxon>
        <taxon>Heteroconchia</taxon>
        <taxon>Palaeoheterodonta</taxon>
        <taxon>Unionida</taxon>
        <taxon>Unionoidea</taxon>
        <taxon>Unionidae</taxon>
        <taxon>Unioninae</taxon>
        <taxon>Sinanodonta</taxon>
    </lineage>
</organism>
<dbReference type="Gene3D" id="2.30.29.30">
    <property type="entry name" value="Pleckstrin-homology domain (PH domain)/Phosphotyrosine-binding domain (PTB)"/>
    <property type="match status" value="1"/>
</dbReference>
<dbReference type="Proteomes" id="UP001634394">
    <property type="component" value="Unassembled WGS sequence"/>
</dbReference>
<accession>A0ABD3XIL5</accession>
<dbReference type="Pfam" id="PF00373">
    <property type="entry name" value="FERM_M"/>
    <property type="match status" value="1"/>
</dbReference>
<sequence>MATLKIRICFKGLDNVMRVRTMKFPPTTIVFEACRLIQKRINQDGILTPQGNLNNFGLYVLEDDNTEGVWLDPGLTLDYYFPRKLDLVEYRQRIWFVKVRTMDDTVRTFQVNDTNTVGELILTISSRIGITNHEEYSLILEMSAEEKDNMLTLRRKQSIAKDETKLGEMRKKLHTEDDTNWLDHSKTLREQGVNEDNTLLLRRRLFFSDKTMDALDPIELNLLYSQTVDAILSGIHPVSQETATELASLQCQVQFGDYNKQKHKSGFLEKWIGFTEMDAKVNYTHICQELNTYGITLFLVKEMMKGKRKLVPRLLGINKESVVRVHEETKEILTSWRITNIRRWAVSPNSFILDFGERANSCYSVQTQEGNKIAALIKGYIDITIRKQKSTDHMGYDANYEEPVYEEIDHPGYASCSGIYEMLLPYEKRDDNVYSYLRPRHST</sequence>
<gene>
    <name evidence="2" type="ORF">ACJMK2_024914</name>
</gene>
<dbReference type="InterPro" id="IPR000299">
    <property type="entry name" value="FERM_domain"/>
</dbReference>
<dbReference type="SMART" id="SM00295">
    <property type="entry name" value="B41"/>
    <property type="match status" value="1"/>
</dbReference>
<dbReference type="PANTHER" id="PTHR19981">
    <property type="entry name" value="TALIN"/>
    <property type="match status" value="1"/>
</dbReference>
<dbReference type="SUPFAM" id="SSF50729">
    <property type="entry name" value="PH domain-like"/>
    <property type="match status" value="1"/>
</dbReference>
<dbReference type="SMART" id="SM01244">
    <property type="entry name" value="IRS"/>
    <property type="match status" value="1"/>
</dbReference>
<evidence type="ECO:0000313" key="3">
    <source>
        <dbReference type="Proteomes" id="UP001634394"/>
    </source>
</evidence>
<keyword evidence="3" id="KW-1185">Reference proteome</keyword>
<dbReference type="Gene3D" id="3.10.20.90">
    <property type="entry name" value="Phosphatidylinositol 3-kinase Catalytic Subunit, Chain A, domain 1"/>
    <property type="match status" value="2"/>
</dbReference>
<dbReference type="EMBL" id="JBJQND010000002">
    <property type="protein sequence ID" value="KAL3884813.1"/>
    <property type="molecule type" value="Genomic_DNA"/>
</dbReference>
<dbReference type="InterPro" id="IPR011993">
    <property type="entry name" value="PH-like_dom_sf"/>
</dbReference>
<dbReference type="PROSITE" id="PS50057">
    <property type="entry name" value="FERM_3"/>
    <property type="match status" value="1"/>
</dbReference>
<dbReference type="InterPro" id="IPR014352">
    <property type="entry name" value="FERM/acyl-CoA-bd_prot_sf"/>
</dbReference>
<dbReference type="InterPro" id="IPR035963">
    <property type="entry name" value="FERM_2"/>
</dbReference>
<dbReference type="InterPro" id="IPR029071">
    <property type="entry name" value="Ubiquitin-like_domsf"/>
</dbReference>
<dbReference type="PANTHER" id="PTHR19981:SF1">
    <property type="entry name" value="RHEA, ISOFORM B"/>
    <property type="match status" value="1"/>
</dbReference>
<dbReference type="InterPro" id="IPR019748">
    <property type="entry name" value="FERM_central"/>
</dbReference>
<evidence type="ECO:0000313" key="2">
    <source>
        <dbReference type="EMBL" id="KAL3884813.1"/>
    </source>
</evidence>
<evidence type="ECO:0000259" key="1">
    <source>
        <dbReference type="PROSITE" id="PS50057"/>
    </source>
</evidence>
<dbReference type="SUPFAM" id="SSF47031">
    <property type="entry name" value="Second domain of FERM"/>
    <property type="match status" value="1"/>
</dbReference>
<comment type="caution">
    <text evidence="2">The sequence shown here is derived from an EMBL/GenBank/DDBJ whole genome shotgun (WGS) entry which is preliminary data.</text>
</comment>
<dbReference type="InterPro" id="IPR019749">
    <property type="entry name" value="Band_41_domain"/>
</dbReference>
<dbReference type="AlphaFoldDB" id="A0ABD3XIL5"/>
<dbReference type="SUPFAM" id="SSF54236">
    <property type="entry name" value="Ubiquitin-like"/>
    <property type="match status" value="1"/>
</dbReference>
<dbReference type="CDD" id="cd14473">
    <property type="entry name" value="FERM_B-lobe"/>
    <property type="match status" value="1"/>
</dbReference>
<dbReference type="FunFam" id="2.30.29.30:FF:000028">
    <property type="entry name" value="Talin 2"/>
    <property type="match status" value="1"/>
</dbReference>
<dbReference type="Gene3D" id="1.20.80.10">
    <property type="match status" value="1"/>
</dbReference>
<dbReference type="CDD" id="cd10569">
    <property type="entry name" value="FERM_C_Talin"/>
    <property type="match status" value="1"/>
</dbReference>
<dbReference type="CDD" id="cd17090">
    <property type="entry name" value="FERM_F1_TLN"/>
    <property type="match status" value="1"/>
</dbReference>
<protein>
    <recommendedName>
        <fullName evidence="1">FERM domain-containing protein</fullName>
    </recommendedName>
</protein>
<proteinExistence type="predicted"/>
<dbReference type="InterPro" id="IPR032425">
    <property type="entry name" value="FERM_f0"/>
</dbReference>
<dbReference type="Pfam" id="PF16511">
    <property type="entry name" value="FERM_f0"/>
    <property type="match status" value="1"/>
</dbReference>
<reference evidence="2 3" key="1">
    <citation type="submission" date="2024-11" db="EMBL/GenBank/DDBJ databases">
        <title>Chromosome-level genome assembly of the freshwater bivalve Anodonta woodiana.</title>
        <authorList>
            <person name="Chen X."/>
        </authorList>
    </citation>
    <scope>NUCLEOTIDE SEQUENCE [LARGE SCALE GENOMIC DNA]</scope>
    <source>
        <strain evidence="2">MN2024</strain>
        <tissue evidence="2">Gills</tissue>
    </source>
</reference>
<name>A0ABD3XIL5_SINWO</name>
<dbReference type="Pfam" id="PF02174">
    <property type="entry name" value="IRS"/>
    <property type="match status" value="1"/>
</dbReference>
<feature type="domain" description="FERM" evidence="1">
    <location>
        <begin position="95"/>
        <end position="443"/>
    </location>
</feature>
<dbReference type="InterPro" id="IPR002404">
    <property type="entry name" value="IRS_PTB"/>
</dbReference>